<dbReference type="PANTHER" id="PTHR12558">
    <property type="entry name" value="CELL DIVISION CYCLE 16,23,27"/>
    <property type="match status" value="1"/>
</dbReference>
<dbReference type="Pfam" id="PF00990">
    <property type="entry name" value="GGDEF"/>
    <property type="match status" value="1"/>
</dbReference>
<dbReference type="Pfam" id="PF14559">
    <property type="entry name" value="TPR_19"/>
    <property type="match status" value="1"/>
</dbReference>
<evidence type="ECO:0000259" key="3">
    <source>
        <dbReference type="PROSITE" id="PS50887"/>
    </source>
</evidence>
<dbReference type="SMART" id="SM00028">
    <property type="entry name" value="TPR"/>
    <property type="match status" value="5"/>
</dbReference>
<dbReference type="PaxDb" id="882-DVU_2763"/>
<keyword evidence="1" id="KW-0802">TPR repeat</keyword>
<feature type="region of interest" description="Disordered" evidence="2">
    <location>
        <begin position="14"/>
        <end position="38"/>
    </location>
</feature>
<dbReference type="InterPro" id="IPR029787">
    <property type="entry name" value="Nucleotide_cyclase"/>
</dbReference>
<dbReference type="OrthoDB" id="5430072at2"/>
<dbReference type="PATRIC" id="fig|882.5.peg.2499"/>
<dbReference type="SMR" id="Q727U1"/>
<dbReference type="PANTHER" id="PTHR12558:SF13">
    <property type="entry name" value="CELL DIVISION CYCLE PROTEIN 27 HOMOLOG"/>
    <property type="match status" value="1"/>
</dbReference>
<organism evidence="4 5">
    <name type="scientific">Nitratidesulfovibrio vulgaris (strain ATCC 29579 / DSM 644 / CCUG 34227 / NCIMB 8303 / VKM B-1760 / Hildenborough)</name>
    <name type="common">Desulfovibrio vulgaris</name>
    <dbReference type="NCBI Taxonomy" id="882"/>
    <lineage>
        <taxon>Bacteria</taxon>
        <taxon>Pseudomonadati</taxon>
        <taxon>Thermodesulfobacteriota</taxon>
        <taxon>Desulfovibrionia</taxon>
        <taxon>Desulfovibrionales</taxon>
        <taxon>Desulfovibrionaceae</taxon>
        <taxon>Nitratidesulfovibrio</taxon>
    </lineage>
</organism>
<evidence type="ECO:0000313" key="5">
    <source>
        <dbReference type="Proteomes" id="UP000002194"/>
    </source>
</evidence>
<dbReference type="SUPFAM" id="SSF55073">
    <property type="entry name" value="Nucleotide cyclase"/>
    <property type="match status" value="1"/>
</dbReference>
<dbReference type="SMART" id="SM00267">
    <property type="entry name" value="GGDEF"/>
    <property type="match status" value="1"/>
</dbReference>
<dbReference type="STRING" id="882.DVU_2763"/>
<dbReference type="InterPro" id="IPR019734">
    <property type="entry name" value="TPR_rpt"/>
</dbReference>
<evidence type="ECO:0000256" key="2">
    <source>
        <dbReference type="SAM" id="MobiDB-lite"/>
    </source>
</evidence>
<keyword evidence="5" id="KW-1185">Reference proteome</keyword>
<dbReference type="HOGENOM" id="CLU_351178_0_0_7"/>
<feature type="domain" description="GGDEF" evidence="3">
    <location>
        <begin position="253"/>
        <end position="399"/>
    </location>
</feature>
<feature type="compositionally biased region" description="Basic and acidic residues" evidence="2">
    <location>
        <begin position="22"/>
        <end position="33"/>
    </location>
</feature>
<dbReference type="PROSITE" id="PS50005">
    <property type="entry name" value="TPR"/>
    <property type="match status" value="2"/>
</dbReference>
<name>Q727U1_NITV2</name>
<dbReference type="IntAct" id="Q727U1">
    <property type="interactions" value="1"/>
</dbReference>
<reference evidence="4 5" key="1">
    <citation type="journal article" date="2004" name="Nat. Biotechnol.">
        <title>The genome sequence of the anaerobic, sulfate-reducing bacterium Desulfovibrio vulgaris Hildenborough.</title>
        <authorList>
            <person name="Heidelberg J.F."/>
            <person name="Seshadri R."/>
            <person name="Haveman S.A."/>
            <person name="Hemme C.L."/>
            <person name="Paulsen I.T."/>
            <person name="Kolonay J.F."/>
            <person name="Eisen J.A."/>
            <person name="Ward N."/>
            <person name="Methe B."/>
            <person name="Brinkac L.M."/>
            <person name="Daugherty S.C."/>
            <person name="Deboy R.T."/>
            <person name="Dodson R.J."/>
            <person name="Durkin A.S."/>
            <person name="Madupu R."/>
            <person name="Nelson W.C."/>
            <person name="Sullivan S.A."/>
            <person name="Fouts D."/>
            <person name="Haft D.H."/>
            <person name="Selengut J."/>
            <person name="Peterson J.D."/>
            <person name="Davidsen T.M."/>
            <person name="Zafar N."/>
            <person name="Zhou L."/>
            <person name="Radune D."/>
            <person name="Dimitrov G."/>
            <person name="Hance M."/>
            <person name="Tran K."/>
            <person name="Khouri H."/>
            <person name="Gill J."/>
            <person name="Utterback T.R."/>
            <person name="Feldblyum T.V."/>
            <person name="Wall J.D."/>
            <person name="Voordouw G."/>
            <person name="Fraser C.M."/>
        </authorList>
    </citation>
    <scope>NUCLEOTIDE SEQUENCE [LARGE SCALE GENOMIC DNA]</scope>
    <source>
        <strain evidence="5">ATCC 29579 / DSM 644 / NCIMB 8303 / VKM B-1760 / Hildenborough</strain>
    </source>
</reference>
<dbReference type="InterPro" id="IPR011990">
    <property type="entry name" value="TPR-like_helical_dom_sf"/>
</dbReference>
<evidence type="ECO:0000256" key="1">
    <source>
        <dbReference type="PROSITE-ProRule" id="PRU00339"/>
    </source>
</evidence>
<dbReference type="AlphaFoldDB" id="Q727U1"/>
<dbReference type="EMBL" id="AE017285">
    <property type="protein sequence ID" value="AAS97235.1"/>
    <property type="molecule type" value="Genomic_DNA"/>
</dbReference>
<proteinExistence type="predicted"/>
<dbReference type="Gene3D" id="1.25.40.10">
    <property type="entry name" value="Tetratricopeptide repeat domain"/>
    <property type="match status" value="1"/>
</dbReference>
<dbReference type="Pfam" id="PF13424">
    <property type="entry name" value="TPR_12"/>
    <property type="match status" value="1"/>
</dbReference>
<dbReference type="Gene3D" id="3.30.70.270">
    <property type="match status" value="1"/>
</dbReference>
<dbReference type="KEGG" id="dvu:DVU_2763"/>
<evidence type="ECO:0000313" key="4">
    <source>
        <dbReference type="EMBL" id="AAS97235.1"/>
    </source>
</evidence>
<feature type="repeat" description="TPR" evidence="1">
    <location>
        <begin position="725"/>
        <end position="758"/>
    </location>
</feature>
<dbReference type="Proteomes" id="UP000002194">
    <property type="component" value="Chromosome"/>
</dbReference>
<accession>Q727U1</accession>
<dbReference type="SUPFAM" id="SSF48452">
    <property type="entry name" value="TPR-like"/>
    <property type="match status" value="1"/>
</dbReference>
<dbReference type="InterPro" id="IPR043128">
    <property type="entry name" value="Rev_trsase/Diguanyl_cyclase"/>
</dbReference>
<dbReference type="eggNOG" id="COG0457">
    <property type="taxonomic scope" value="Bacteria"/>
</dbReference>
<sequence length="891" mass="98078">MRCCHSGKSYRLWGHRSSQRHRSGETGRGRLRIDQPGAASRRGSRALSWCGCHHVPCPDVTGAGRVRATCRRSFVHERNPHLHMLDAFHRGDVGLYTGTMTAPALLSREAELSRRDLIALESRLREAVSRFLPFKAYSLYFPREAETVEPLWLPGEGRLLLPLIHGGALLAVFVARGVPRRIVRSLMPAFPGLLALCMENLALYKAGRTDALTGLSTRQHLVERMAREADHVRTCFANPPEGEGDLGAPLHRACMGLVVVRLASLRQVARDHGYTFADRLTTELARELSALAPEQALAARTGDYEFALLVPAAASGVCRKLAEEAVQRLSAVSLRCGLTEKAVRVCVSAGYAVYPRDMEGALFERDMAEQARVLLRKARLAAAVAGEGEGSEGPGVMGFARILAEGGAVVETHPLSRVMVNLGRSMNAREGQRFSVWSVAYPVRGGTHEPRQPLYKGEVVLLEVREDRSVAEILHLGDPTWPIEPGDRLTLLPEEKGGDARRDASGVQVDPLTGLYRHGDFLARWSEAREGCDCFALALVRFSDDGRDPEGRASHPEQLMAEAAQLCRDHFGAETLGGRYGLNSIVFFHPDMTCDAARESYRQLCDLLSKRLRIDAAVGVGCHPFLAYRRADALENALKALEYALLLPEPRVGIFDSLALNISADKRFSLGDTFGAIEEYKTALLADEGNTMAWNSLGVCMAGLGRHGEARRYFEQALQRKPGDPMALYNLGTVCQSLGETAEARKQYRKCLKYAPGHVFALVRLGQLAEGEKRYAQARQYFNKAARAGDSGGLVHRNLARLSMRQGRPDEAREHLHDALLRNPQDAVALQLMARLYLDGGEDPAMAEALSRQSVALRPDLKQGWLELARALDARGHVAEAREARLRAGER</sequence>
<dbReference type="EnsemblBacteria" id="AAS97235">
    <property type="protein sequence ID" value="AAS97235"/>
    <property type="gene ID" value="DVU_2763"/>
</dbReference>
<protein>
    <submittedName>
        <fullName evidence="4">TPR/GGDEF domain protein</fullName>
    </submittedName>
</protein>
<dbReference type="eggNOG" id="COG2199">
    <property type="taxonomic scope" value="Bacteria"/>
</dbReference>
<feature type="repeat" description="TPR" evidence="1">
    <location>
        <begin position="691"/>
        <end position="724"/>
    </location>
</feature>
<gene>
    <name evidence="4" type="ordered locus">DVU_2763</name>
</gene>
<dbReference type="PROSITE" id="PS50887">
    <property type="entry name" value="GGDEF"/>
    <property type="match status" value="1"/>
</dbReference>
<dbReference type="InterPro" id="IPR000160">
    <property type="entry name" value="GGDEF_dom"/>
</dbReference>